<evidence type="ECO:0000256" key="10">
    <source>
        <dbReference type="RuleBase" id="RU362068"/>
    </source>
</evidence>
<evidence type="ECO:0000256" key="5">
    <source>
        <dbReference type="ARBA" id="ARBA00022655"/>
    </source>
</evidence>
<dbReference type="GO" id="GO:0050661">
    <property type="term" value="F:NADP binding"/>
    <property type="evidence" value="ECO:0007669"/>
    <property type="project" value="TreeGrafter"/>
</dbReference>
<reference evidence="13" key="1">
    <citation type="submission" date="2023-01" db="EMBL/GenBank/DDBJ databases">
        <title>Complete genome sequence of Planctobacterium marinum strain Dej080120_11.</title>
        <authorList>
            <person name="Ueki S."/>
            <person name="Maruyama F."/>
        </authorList>
    </citation>
    <scope>NUCLEOTIDE SEQUENCE</scope>
    <source>
        <strain evidence="13">Dej080120_11</strain>
    </source>
</reference>
<evidence type="ECO:0000256" key="7">
    <source>
        <dbReference type="ARBA" id="ARBA00023002"/>
    </source>
</evidence>
<evidence type="ECO:0000259" key="11">
    <source>
        <dbReference type="Pfam" id="PF02558"/>
    </source>
</evidence>
<accession>A0AA48HLC0</accession>
<dbReference type="InterPro" id="IPR013328">
    <property type="entry name" value="6PGD_dom2"/>
</dbReference>
<dbReference type="SUPFAM" id="SSF48179">
    <property type="entry name" value="6-phosphogluconate dehydrogenase C-terminal domain-like"/>
    <property type="match status" value="1"/>
</dbReference>
<evidence type="ECO:0000256" key="1">
    <source>
        <dbReference type="ARBA" id="ARBA00004994"/>
    </source>
</evidence>
<comment type="similarity">
    <text evidence="2 10">Belongs to the ketopantoate reductase family.</text>
</comment>
<dbReference type="AlphaFoldDB" id="A0AA48HLC0"/>
<comment type="catalytic activity">
    <reaction evidence="9 10">
        <text>(R)-pantoate + NADP(+) = 2-dehydropantoate + NADPH + H(+)</text>
        <dbReference type="Rhea" id="RHEA:16233"/>
        <dbReference type="ChEBI" id="CHEBI:11561"/>
        <dbReference type="ChEBI" id="CHEBI:15378"/>
        <dbReference type="ChEBI" id="CHEBI:15980"/>
        <dbReference type="ChEBI" id="CHEBI:57783"/>
        <dbReference type="ChEBI" id="CHEBI:58349"/>
        <dbReference type="EC" id="1.1.1.169"/>
    </reaction>
</comment>
<evidence type="ECO:0000313" key="14">
    <source>
        <dbReference type="Proteomes" id="UP001333710"/>
    </source>
</evidence>
<feature type="domain" description="Ketopantoate reductase N-terminal" evidence="11">
    <location>
        <begin position="4"/>
        <end position="150"/>
    </location>
</feature>
<dbReference type="Gene3D" id="3.40.50.720">
    <property type="entry name" value="NAD(P)-binding Rossmann-like Domain"/>
    <property type="match status" value="1"/>
</dbReference>
<sequence length="338" mass="37004">MKTVIYGAGSIGCYIGAILYQHQINVCLLGRRRLQDEIESAGGIYLSDYEGGNDCVKDVPFITTPEVLSTADTILITLKCTAIDSAISELRQFASPSALIVCMQNGVGAVELVQQALPNHKVLTGITPFNVVQSQGARFHRATEGALHLPIHSSLMPLQQAWQAYGLGCELNENLTAIVWGKLLLNLNNAINALSNIPLKAQLEQRPYRLVLAQCQLELLAYCRDRNIELAKLTAVSPGMIPRLLKLPDWLFKLVAQKMLAIDPKARSSMWEDVQGGRKTEVEFLNGAVARLAESQGMQAPANRAITRLIKEVESGQRQSGINGKDLLKLTRTTMSGE</sequence>
<organism evidence="13 14">
    <name type="scientific">Planctobacterium marinum</name>
    <dbReference type="NCBI Taxonomy" id="1631968"/>
    <lineage>
        <taxon>Bacteria</taxon>
        <taxon>Pseudomonadati</taxon>
        <taxon>Pseudomonadota</taxon>
        <taxon>Gammaproteobacteria</taxon>
        <taxon>Alteromonadales</taxon>
        <taxon>Alteromonadaceae</taxon>
        <taxon>Planctobacterium</taxon>
    </lineage>
</organism>
<dbReference type="NCBIfam" id="TIGR00745">
    <property type="entry name" value="apbA_panE"/>
    <property type="match status" value="1"/>
</dbReference>
<keyword evidence="5 10" id="KW-0566">Pantothenate biosynthesis</keyword>
<dbReference type="InterPro" id="IPR013332">
    <property type="entry name" value="KPR_N"/>
</dbReference>
<dbReference type="InterPro" id="IPR036291">
    <property type="entry name" value="NAD(P)-bd_dom_sf"/>
</dbReference>
<evidence type="ECO:0000256" key="4">
    <source>
        <dbReference type="ARBA" id="ARBA00019465"/>
    </source>
</evidence>
<dbReference type="KEGG" id="pmaw:MACH26_11680"/>
<keyword evidence="7 10" id="KW-0560">Oxidoreductase</keyword>
<evidence type="ECO:0000259" key="12">
    <source>
        <dbReference type="Pfam" id="PF08546"/>
    </source>
</evidence>
<evidence type="ECO:0000256" key="8">
    <source>
        <dbReference type="ARBA" id="ARBA00032024"/>
    </source>
</evidence>
<dbReference type="Pfam" id="PF02558">
    <property type="entry name" value="ApbA"/>
    <property type="match status" value="1"/>
</dbReference>
<dbReference type="InterPro" id="IPR008927">
    <property type="entry name" value="6-PGluconate_DH-like_C_sf"/>
</dbReference>
<keyword evidence="14" id="KW-1185">Reference proteome</keyword>
<dbReference type="GO" id="GO:0015940">
    <property type="term" value="P:pantothenate biosynthetic process"/>
    <property type="evidence" value="ECO:0007669"/>
    <property type="project" value="UniProtKB-KW"/>
</dbReference>
<dbReference type="Pfam" id="PF08546">
    <property type="entry name" value="ApbA_C"/>
    <property type="match status" value="1"/>
</dbReference>
<dbReference type="SUPFAM" id="SSF51735">
    <property type="entry name" value="NAD(P)-binding Rossmann-fold domains"/>
    <property type="match status" value="1"/>
</dbReference>
<gene>
    <name evidence="13" type="primary">panE-3</name>
    <name evidence="13" type="ORF">MACH26_11680</name>
</gene>
<evidence type="ECO:0000256" key="2">
    <source>
        <dbReference type="ARBA" id="ARBA00007870"/>
    </source>
</evidence>
<name>A0AA48HLC0_9ALTE</name>
<dbReference type="PANTHER" id="PTHR43765">
    <property type="entry name" value="2-DEHYDROPANTOATE 2-REDUCTASE-RELATED"/>
    <property type="match status" value="1"/>
</dbReference>
<evidence type="ECO:0000256" key="6">
    <source>
        <dbReference type="ARBA" id="ARBA00022857"/>
    </source>
</evidence>
<proteinExistence type="inferred from homology"/>
<feature type="domain" description="Ketopantoate reductase C-terminal" evidence="12">
    <location>
        <begin position="174"/>
        <end position="314"/>
    </location>
</feature>
<dbReference type="RefSeq" id="WP_338291632.1">
    <property type="nucleotide sequence ID" value="NZ_AP027272.1"/>
</dbReference>
<dbReference type="InterPro" id="IPR050838">
    <property type="entry name" value="Ketopantoate_reductase"/>
</dbReference>
<dbReference type="GO" id="GO:0008677">
    <property type="term" value="F:2-dehydropantoate 2-reductase activity"/>
    <property type="evidence" value="ECO:0007669"/>
    <property type="project" value="UniProtKB-EC"/>
</dbReference>
<evidence type="ECO:0000256" key="9">
    <source>
        <dbReference type="ARBA" id="ARBA00048793"/>
    </source>
</evidence>
<keyword evidence="6 10" id="KW-0521">NADP</keyword>
<dbReference type="Gene3D" id="1.10.1040.10">
    <property type="entry name" value="N-(1-d-carboxylethyl)-l-norvaline Dehydrogenase, domain 2"/>
    <property type="match status" value="1"/>
</dbReference>
<dbReference type="EMBL" id="AP027272">
    <property type="protein sequence ID" value="BDX05647.1"/>
    <property type="molecule type" value="Genomic_DNA"/>
</dbReference>
<protein>
    <recommendedName>
        <fullName evidence="4 10">2-dehydropantoate 2-reductase</fullName>
        <ecNumber evidence="3 10">1.1.1.169</ecNumber>
    </recommendedName>
    <alternativeName>
        <fullName evidence="8 10">Ketopantoate reductase</fullName>
    </alternativeName>
</protein>
<dbReference type="Proteomes" id="UP001333710">
    <property type="component" value="Chromosome"/>
</dbReference>
<evidence type="ECO:0000256" key="3">
    <source>
        <dbReference type="ARBA" id="ARBA00013014"/>
    </source>
</evidence>
<comment type="pathway">
    <text evidence="1 10">Cofactor biosynthesis; (R)-pantothenate biosynthesis; (R)-pantoate from 3-methyl-2-oxobutanoate: step 2/2.</text>
</comment>
<dbReference type="PANTHER" id="PTHR43765:SF2">
    <property type="entry name" value="2-DEHYDROPANTOATE 2-REDUCTASE"/>
    <property type="match status" value="1"/>
</dbReference>
<evidence type="ECO:0000313" key="13">
    <source>
        <dbReference type="EMBL" id="BDX05647.1"/>
    </source>
</evidence>
<dbReference type="InterPro" id="IPR013752">
    <property type="entry name" value="KPA_reductase"/>
</dbReference>
<dbReference type="EC" id="1.1.1.169" evidence="3 10"/>
<dbReference type="GO" id="GO:0005737">
    <property type="term" value="C:cytoplasm"/>
    <property type="evidence" value="ECO:0007669"/>
    <property type="project" value="TreeGrafter"/>
</dbReference>
<dbReference type="InterPro" id="IPR003710">
    <property type="entry name" value="ApbA"/>
</dbReference>
<comment type="function">
    <text evidence="10">Catalyzes the NADPH-dependent reduction of ketopantoate into pantoic acid.</text>
</comment>